<dbReference type="InterPro" id="IPR005823">
    <property type="entry name" value="Ribosomal_uL13_bac-type"/>
</dbReference>
<dbReference type="NCBIfam" id="TIGR01066">
    <property type="entry name" value="rplM_bact"/>
    <property type="match status" value="1"/>
</dbReference>
<accession>A0A485MCP9</accession>
<evidence type="ECO:0000256" key="2">
    <source>
        <dbReference type="ARBA" id="ARBA00022980"/>
    </source>
</evidence>
<organism evidence="4">
    <name type="scientific">anaerobic digester metagenome</name>
    <dbReference type="NCBI Taxonomy" id="1263854"/>
    <lineage>
        <taxon>unclassified sequences</taxon>
        <taxon>metagenomes</taxon>
        <taxon>ecological metagenomes</taxon>
    </lineage>
</organism>
<dbReference type="InterPro" id="IPR005822">
    <property type="entry name" value="Ribosomal_uL13"/>
</dbReference>
<sequence length="142" mass="16135">MSTFIAKKDEIERNWVLVDAKDKVLGRLAADVASILRGKTKPTYTPHTDVGDFVVIINAEKVILTGRKMEQKTYYRHSGYMGGLKSRTARQLMEKNPEEIIRHAVKGMLPKNSLGRSMFKKLKVYAGETHPHEAQKPKEINL</sequence>
<proteinExistence type="inferred from homology"/>
<dbReference type="PIRSF" id="PIRSF002181">
    <property type="entry name" value="Ribosomal_L13"/>
    <property type="match status" value="1"/>
</dbReference>
<keyword evidence="2" id="KW-0689">Ribosomal protein</keyword>
<dbReference type="PANTHER" id="PTHR11545:SF2">
    <property type="entry name" value="LARGE RIBOSOMAL SUBUNIT PROTEIN UL13M"/>
    <property type="match status" value="1"/>
</dbReference>
<protein>
    <submittedName>
        <fullName evidence="4">50S ribosomal subunit protein L13</fullName>
    </submittedName>
</protein>
<name>A0A485MCP9_9ZZZZ</name>
<dbReference type="Gene3D" id="3.90.1180.10">
    <property type="entry name" value="Ribosomal protein L13"/>
    <property type="match status" value="1"/>
</dbReference>
<gene>
    <name evidence="4" type="primary">rplM</name>
    <name evidence="4" type="ORF">SCFA_90018</name>
</gene>
<evidence type="ECO:0000256" key="1">
    <source>
        <dbReference type="ARBA" id="ARBA00006227"/>
    </source>
</evidence>
<dbReference type="InterPro" id="IPR023563">
    <property type="entry name" value="Ribosomal_uL13_CS"/>
</dbReference>
<dbReference type="PROSITE" id="PS00783">
    <property type="entry name" value="RIBOSOMAL_L13"/>
    <property type="match status" value="1"/>
</dbReference>
<dbReference type="AlphaFoldDB" id="A0A485MCP9"/>
<dbReference type="GO" id="GO:0006412">
    <property type="term" value="P:translation"/>
    <property type="evidence" value="ECO:0007669"/>
    <property type="project" value="InterPro"/>
</dbReference>
<dbReference type="HAMAP" id="MF_01366">
    <property type="entry name" value="Ribosomal_uL13"/>
    <property type="match status" value="1"/>
</dbReference>
<dbReference type="Pfam" id="PF00572">
    <property type="entry name" value="Ribosomal_L13"/>
    <property type="match status" value="1"/>
</dbReference>
<reference evidence="4" key="1">
    <citation type="submission" date="2019-03" db="EMBL/GenBank/DDBJ databases">
        <authorList>
            <person name="Hao L."/>
        </authorList>
    </citation>
    <scope>NUCLEOTIDE SEQUENCE</scope>
</reference>
<dbReference type="PANTHER" id="PTHR11545">
    <property type="entry name" value="RIBOSOMAL PROTEIN L13"/>
    <property type="match status" value="1"/>
</dbReference>
<dbReference type="EMBL" id="CAADRM010000158">
    <property type="protein sequence ID" value="VFU18799.1"/>
    <property type="molecule type" value="Genomic_DNA"/>
</dbReference>
<dbReference type="GO" id="GO:0017148">
    <property type="term" value="P:negative regulation of translation"/>
    <property type="evidence" value="ECO:0007669"/>
    <property type="project" value="TreeGrafter"/>
</dbReference>
<keyword evidence="3" id="KW-0687">Ribonucleoprotein</keyword>
<dbReference type="SUPFAM" id="SSF52161">
    <property type="entry name" value="Ribosomal protein L13"/>
    <property type="match status" value="1"/>
</dbReference>
<dbReference type="GO" id="GO:0003729">
    <property type="term" value="F:mRNA binding"/>
    <property type="evidence" value="ECO:0007669"/>
    <property type="project" value="UniProtKB-ARBA"/>
</dbReference>
<comment type="similarity">
    <text evidence="1">Belongs to the universal ribosomal protein uL13 family.</text>
</comment>
<dbReference type="CDD" id="cd00392">
    <property type="entry name" value="Ribosomal_L13"/>
    <property type="match status" value="1"/>
</dbReference>
<dbReference type="GO" id="GO:0003735">
    <property type="term" value="F:structural constituent of ribosome"/>
    <property type="evidence" value="ECO:0007669"/>
    <property type="project" value="InterPro"/>
</dbReference>
<evidence type="ECO:0000313" key="4">
    <source>
        <dbReference type="EMBL" id="VFU18799.1"/>
    </source>
</evidence>
<dbReference type="InterPro" id="IPR036899">
    <property type="entry name" value="Ribosomal_uL13_sf"/>
</dbReference>
<dbReference type="FunFam" id="3.90.1180.10:FF:000001">
    <property type="entry name" value="50S ribosomal protein L13"/>
    <property type="match status" value="1"/>
</dbReference>
<dbReference type="GO" id="GO:0022625">
    <property type="term" value="C:cytosolic large ribosomal subunit"/>
    <property type="evidence" value="ECO:0007669"/>
    <property type="project" value="TreeGrafter"/>
</dbReference>
<evidence type="ECO:0000256" key="3">
    <source>
        <dbReference type="ARBA" id="ARBA00023274"/>
    </source>
</evidence>